<accession>A0ABQ9EBU3</accession>
<evidence type="ECO:0000313" key="2">
    <source>
        <dbReference type="Proteomes" id="UP001217089"/>
    </source>
</evidence>
<protein>
    <submittedName>
        <fullName evidence="1">Uncharacterized protein</fullName>
    </submittedName>
</protein>
<keyword evidence="2" id="KW-1185">Reference proteome</keyword>
<proteinExistence type="predicted"/>
<name>A0ABQ9EBU3_TEGGR</name>
<reference evidence="1 2" key="1">
    <citation type="submission" date="2022-12" db="EMBL/GenBank/DDBJ databases">
        <title>Chromosome-level genome of Tegillarca granosa.</title>
        <authorList>
            <person name="Kim J."/>
        </authorList>
    </citation>
    <scope>NUCLEOTIDE SEQUENCE [LARGE SCALE GENOMIC DNA]</scope>
    <source>
        <strain evidence="1">Teg-2019</strain>
        <tissue evidence="1">Adductor muscle</tissue>
    </source>
</reference>
<comment type="caution">
    <text evidence="1">The sequence shown here is derived from an EMBL/GenBank/DDBJ whole genome shotgun (WGS) entry which is preliminary data.</text>
</comment>
<gene>
    <name evidence="1" type="ORF">KUTeg_022551</name>
</gene>
<dbReference type="EMBL" id="JARBDR010000919">
    <property type="protein sequence ID" value="KAJ8301032.1"/>
    <property type="molecule type" value="Genomic_DNA"/>
</dbReference>
<dbReference type="Proteomes" id="UP001217089">
    <property type="component" value="Unassembled WGS sequence"/>
</dbReference>
<sequence length="112" mass="12965">MNKKRFPYLSLKVIIISSYNFGGMIYQNCYTFLPSPFGRSLIELGKLAMFETSLGITTHKGHNYRSSVKKTSIEHHKFKIMKRKKYGEHTNVTLYRVMSATVQSSIQLLIKI</sequence>
<evidence type="ECO:0000313" key="1">
    <source>
        <dbReference type="EMBL" id="KAJ8301032.1"/>
    </source>
</evidence>
<organism evidence="1 2">
    <name type="scientific">Tegillarca granosa</name>
    <name type="common">Malaysian cockle</name>
    <name type="synonym">Anadara granosa</name>
    <dbReference type="NCBI Taxonomy" id="220873"/>
    <lineage>
        <taxon>Eukaryota</taxon>
        <taxon>Metazoa</taxon>
        <taxon>Spiralia</taxon>
        <taxon>Lophotrochozoa</taxon>
        <taxon>Mollusca</taxon>
        <taxon>Bivalvia</taxon>
        <taxon>Autobranchia</taxon>
        <taxon>Pteriomorphia</taxon>
        <taxon>Arcoida</taxon>
        <taxon>Arcoidea</taxon>
        <taxon>Arcidae</taxon>
        <taxon>Tegillarca</taxon>
    </lineage>
</organism>